<dbReference type="GO" id="GO:0009245">
    <property type="term" value="P:lipid A biosynthetic process"/>
    <property type="evidence" value="ECO:0007669"/>
    <property type="project" value="TreeGrafter"/>
</dbReference>
<dbReference type="PROSITE" id="PS50075">
    <property type="entry name" value="CARRIER"/>
    <property type="match status" value="1"/>
</dbReference>
<evidence type="ECO:0000256" key="8">
    <source>
        <dbReference type="ARBA" id="ARBA00024328"/>
    </source>
</evidence>
<dbReference type="GO" id="GO:0000036">
    <property type="term" value="F:acyl carrier activity"/>
    <property type="evidence" value="ECO:0007669"/>
    <property type="project" value="UniProtKB-UniRule"/>
</dbReference>
<keyword evidence="5 9" id="KW-0276">Fatty acid metabolism</keyword>
<comment type="pathway">
    <text evidence="9 11">Lipid metabolism; fatty acid biosynthesis.</text>
</comment>
<dbReference type="NCBIfam" id="NF002150">
    <property type="entry name" value="PRK00982.1-4"/>
    <property type="match status" value="1"/>
</dbReference>
<dbReference type="NCBIfam" id="TIGR00517">
    <property type="entry name" value="acyl_carrier"/>
    <property type="match status" value="1"/>
</dbReference>
<dbReference type="GO" id="GO:0016020">
    <property type="term" value="C:membrane"/>
    <property type="evidence" value="ECO:0007669"/>
    <property type="project" value="GOC"/>
</dbReference>
<dbReference type="InterPro" id="IPR036736">
    <property type="entry name" value="ACP-like_sf"/>
</dbReference>
<dbReference type="Proteomes" id="UP000198519">
    <property type="component" value="Unassembled WGS sequence"/>
</dbReference>
<comment type="PTM">
    <text evidence="11">4'-phosphopantetheine is transferred from CoA to a specific serine of apo-ACP by acpS.</text>
</comment>
<dbReference type="PANTHER" id="PTHR20863:SF76">
    <property type="entry name" value="CARRIER DOMAIN-CONTAINING PROTEIN"/>
    <property type="match status" value="1"/>
</dbReference>
<proteinExistence type="inferred from homology"/>
<dbReference type="GO" id="GO:0005829">
    <property type="term" value="C:cytosol"/>
    <property type="evidence" value="ECO:0007669"/>
    <property type="project" value="TreeGrafter"/>
</dbReference>
<keyword evidence="6 9" id="KW-0443">Lipid metabolism</keyword>
<feature type="modified residue" description="O-(pantetheine 4'-phosphoryl)serine" evidence="9">
    <location>
        <position position="37"/>
    </location>
</feature>
<keyword evidence="7 9" id="KW-0275">Fatty acid biosynthesis</keyword>
<dbReference type="SUPFAM" id="SSF47336">
    <property type="entry name" value="ACP-like"/>
    <property type="match status" value="1"/>
</dbReference>
<feature type="domain" description="Carrier" evidence="12">
    <location>
        <begin position="2"/>
        <end position="77"/>
    </location>
</feature>
<comment type="PTM">
    <text evidence="9">4'-phosphopantetheine is transferred from CoA to a specific serine of apo-ACP by AcpS. This modification is essential for activity because fatty acids are bound in thioester linkage to the sulfhydryl of the prosthetic group.</text>
</comment>
<organism evidence="13 14">
    <name type="scientific">Marinobacter zhejiangensis</name>
    <dbReference type="NCBI Taxonomy" id="488535"/>
    <lineage>
        <taxon>Bacteria</taxon>
        <taxon>Pseudomonadati</taxon>
        <taxon>Pseudomonadota</taxon>
        <taxon>Gammaproteobacteria</taxon>
        <taxon>Pseudomonadales</taxon>
        <taxon>Marinobacteraceae</taxon>
        <taxon>Marinobacter</taxon>
    </lineage>
</organism>
<dbReference type="RefSeq" id="WP_092026751.1">
    <property type="nucleotide sequence ID" value="NZ_FOUE01000008.1"/>
</dbReference>
<dbReference type="SMART" id="SM00823">
    <property type="entry name" value="PKS_PP"/>
    <property type="match status" value="1"/>
</dbReference>
<accession>A0A1I4TQ75</accession>
<dbReference type="InterPro" id="IPR020806">
    <property type="entry name" value="PKS_PP-bd"/>
</dbReference>
<keyword evidence="4 9" id="KW-0597">Phosphoprotein</keyword>
<dbReference type="GO" id="GO:0031177">
    <property type="term" value="F:phosphopantetheine binding"/>
    <property type="evidence" value="ECO:0007669"/>
    <property type="project" value="InterPro"/>
</dbReference>
<evidence type="ECO:0000256" key="11">
    <source>
        <dbReference type="RuleBase" id="RU003545"/>
    </source>
</evidence>
<keyword evidence="3 9" id="KW-0444">Lipid biosynthesis</keyword>
<evidence type="ECO:0000256" key="1">
    <source>
        <dbReference type="ARBA" id="ARBA00003180"/>
    </source>
</evidence>
<sequence>MNDQQQRVFALIAEQLAVPEADISEGSRLVDDLGADSLDLVELTMALEEAFGLELSDDQADQLVTVGDVLSFLASAETTASH</sequence>
<dbReference type="NCBIfam" id="NF002148">
    <property type="entry name" value="PRK00982.1-2"/>
    <property type="match status" value="1"/>
</dbReference>
<evidence type="ECO:0000256" key="2">
    <source>
        <dbReference type="ARBA" id="ARBA00022450"/>
    </source>
</evidence>
<keyword evidence="9" id="KW-0963">Cytoplasm</keyword>
<dbReference type="Gene3D" id="1.10.1200.10">
    <property type="entry name" value="ACP-like"/>
    <property type="match status" value="1"/>
</dbReference>
<evidence type="ECO:0000256" key="4">
    <source>
        <dbReference type="ARBA" id="ARBA00022553"/>
    </source>
</evidence>
<dbReference type="GO" id="GO:0000035">
    <property type="term" value="F:acyl binding"/>
    <property type="evidence" value="ECO:0007669"/>
    <property type="project" value="TreeGrafter"/>
</dbReference>
<evidence type="ECO:0000256" key="3">
    <source>
        <dbReference type="ARBA" id="ARBA00022516"/>
    </source>
</evidence>
<comment type="similarity">
    <text evidence="9">Belongs to the acyl carrier protein (ACP) family.</text>
</comment>
<dbReference type="OrthoDB" id="9804551at2"/>
<evidence type="ECO:0000259" key="12">
    <source>
        <dbReference type="PROSITE" id="PS50075"/>
    </source>
</evidence>
<protein>
    <recommendedName>
        <fullName evidence="9 10">Acyl carrier protein</fullName>
        <shortName evidence="9">ACP</shortName>
    </recommendedName>
</protein>
<evidence type="ECO:0000256" key="9">
    <source>
        <dbReference type="HAMAP-Rule" id="MF_01217"/>
    </source>
</evidence>
<dbReference type="STRING" id="488535.SAMN04487963_3711"/>
<evidence type="ECO:0000256" key="5">
    <source>
        <dbReference type="ARBA" id="ARBA00022832"/>
    </source>
</evidence>
<comment type="function">
    <text evidence="1 9 11">Carrier of the growing fatty acid chain in fatty acid biosynthesis.</text>
</comment>
<evidence type="ECO:0000313" key="13">
    <source>
        <dbReference type="EMBL" id="SFM78839.1"/>
    </source>
</evidence>
<dbReference type="InterPro" id="IPR006162">
    <property type="entry name" value="Ppantetheine_attach_site"/>
</dbReference>
<gene>
    <name evidence="9" type="primary">acpP</name>
    <name evidence="13" type="ORF">SAMN04487963_3711</name>
</gene>
<dbReference type="UniPathway" id="UPA00094"/>
<evidence type="ECO:0000256" key="6">
    <source>
        <dbReference type="ARBA" id="ARBA00023098"/>
    </source>
</evidence>
<comment type="subcellular location">
    <subcellularLocation>
        <location evidence="9">Cytoplasm</location>
    </subcellularLocation>
</comment>
<dbReference type="InterPro" id="IPR003231">
    <property type="entry name" value="ACP"/>
</dbReference>
<dbReference type="PROSITE" id="PS00012">
    <property type="entry name" value="PHOSPHOPANTETHEINE"/>
    <property type="match status" value="1"/>
</dbReference>
<evidence type="ECO:0000313" key="14">
    <source>
        <dbReference type="Proteomes" id="UP000198519"/>
    </source>
</evidence>
<dbReference type="Pfam" id="PF00550">
    <property type="entry name" value="PP-binding"/>
    <property type="match status" value="1"/>
</dbReference>
<comment type="pathway">
    <text evidence="8">Glycolipid biosynthesis; KDO(2)-lipid A biosynthesis.</text>
</comment>
<dbReference type="GO" id="GO:0036104">
    <property type="term" value="P:Kdo2-lipid A biosynthetic process"/>
    <property type="evidence" value="ECO:0007669"/>
    <property type="project" value="UniProtKB-UniPathway"/>
</dbReference>
<dbReference type="HAMAP" id="MF_01217">
    <property type="entry name" value="Acyl_carrier"/>
    <property type="match status" value="1"/>
</dbReference>
<keyword evidence="14" id="KW-1185">Reference proteome</keyword>
<evidence type="ECO:0000256" key="7">
    <source>
        <dbReference type="ARBA" id="ARBA00023160"/>
    </source>
</evidence>
<dbReference type="EMBL" id="FOUE01000008">
    <property type="protein sequence ID" value="SFM78839.1"/>
    <property type="molecule type" value="Genomic_DNA"/>
</dbReference>
<dbReference type="UniPathway" id="UPA00360"/>
<dbReference type="AlphaFoldDB" id="A0A1I4TQ75"/>
<keyword evidence="2 9" id="KW-0596">Phosphopantetheine</keyword>
<dbReference type="PANTHER" id="PTHR20863">
    <property type="entry name" value="ACYL CARRIER PROTEIN"/>
    <property type="match status" value="1"/>
</dbReference>
<evidence type="ECO:0000256" key="10">
    <source>
        <dbReference type="NCBIfam" id="TIGR00517"/>
    </source>
</evidence>
<dbReference type="InterPro" id="IPR009081">
    <property type="entry name" value="PP-bd_ACP"/>
</dbReference>
<reference evidence="14" key="1">
    <citation type="submission" date="2016-10" db="EMBL/GenBank/DDBJ databases">
        <authorList>
            <person name="Varghese N."/>
            <person name="Submissions S."/>
        </authorList>
    </citation>
    <scope>NUCLEOTIDE SEQUENCE [LARGE SCALE GENOMIC DNA]</scope>
    <source>
        <strain evidence="14">CGMCC 1.7061</strain>
    </source>
</reference>
<name>A0A1I4TQ75_9GAMM</name>